<protein>
    <submittedName>
        <fullName evidence="2">Uncharacterized protein</fullName>
    </submittedName>
</protein>
<dbReference type="OrthoDB" id="410970at2759"/>
<dbReference type="SUPFAM" id="SSF56219">
    <property type="entry name" value="DNase I-like"/>
    <property type="match status" value="1"/>
</dbReference>
<dbReference type="Gene3D" id="3.60.10.10">
    <property type="entry name" value="Endonuclease/exonuclease/phosphatase"/>
    <property type="match status" value="1"/>
</dbReference>
<dbReference type="EMBL" id="LSRX01000455">
    <property type="protein sequence ID" value="OLP96790.1"/>
    <property type="molecule type" value="Genomic_DNA"/>
</dbReference>
<evidence type="ECO:0000313" key="3">
    <source>
        <dbReference type="Proteomes" id="UP000186817"/>
    </source>
</evidence>
<feature type="compositionally biased region" description="Low complexity" evidence="1">
    <location>
        <begin position="86"/>
        <end position="98"/>
    </location>
</feature>
<feature type="region of interest" description="Disordered" evidence="1">
    <location>
        <begin position="1011"/>
        <end position="1030"/>
    </location>
</feature>
<dbReference type="Proteomes" id="UP000186817">
    <property type="component" value="Unassembled WGS sequence"/>
</dbReference>
<proteinExistence type="predicted"/>
<accession>A0A1Q9DNS6</accession>
<evidence type="ECO:0000256" key="1">
    <source>
        <dbReference type="SAM" id="MobiDB-lite"/>
    </source>
</evidence>
<feature type="region of interest" description="Disordered" evidence="1">
    <location>
        <begin position="338"/>
        <end position="382"/>
    </location>
</feature>
<dbReference type="InterPro" id="IPR036691">
    <property type="entry name" value="Endo/exonu/phosph_ase_sf"/>
</dbReference>
<keyword evidence="3" id="KW-1185">Reference proteome</keyword>
<sequence>MYSPPARGRVKFSAHVPLHSGSALRSGQVIVAEISFDPATTAAPSARNHLSDAEIAGHSDAVREPGDAIDSSGVVSRASPPHSNDGASSAAGSSAPASHPETHTPGYARDARQQYSALRITGNIFVLQIGSVADRVNLVNGDLLSFVPGPAEREATADVQSILGGPAHGPEDIDFPRSMEEAAWVLYNGGDFRFEVPPERRSYVRPDIAARVQIPSNQLVIRPAAPPITDYAFRGAATRNVLAVCRGGGSHYSEPRDIIVILDARPLLLTFTWWFCPQGILALEDVARRFGNRCPVGHHVGLITAVGTLVERSTRLQVQDGEHFTVVFTALTDGVAEDLGPDDASSRRSSLDTYQSGSSPASGPTRGGGRRHDSTGGYGSTLVKASPAPGLGEAALSIANGTVAVQCGGIASVVCRWAKGDDALPLPSPLGSPLYGDRHNGGLTAEGLIRPFISEAAQPPEVSCGRIRLRAASYNALSLATDRTGPCAEGLAFQPGRPALLAKQLQAARVDFAAIQEARTDEGFLVTEPFLRYCSGSVKGHFGVEVWFRRGHKICCSTDGEGQAVFEKSSFIVLDKDPRCIIVLFKCGGLQIIFASLHAPHRGASPAEINGWWAATEETLYRASRGCHMIIGIDANASVGTVCSECVSSIGAETQDLPGDCLHQFLHKCSLWAPATFDGVQSGQTWTFVQRRNGATTRPDYVLLPLEWREGKVYTWTDTSIVAANSVLDHVATVASLEVNVRTSIGKNKGEKANFAPRIDVKALVDPANHDKLSEVFRGAPRPDWDVTAHAHVACVTTYLQEALSREFPAARRKPLHPYLSADAWDMQQQVAWLRRKCAQVRGFIRRQTLLACFHAFRVGEPGANPRAGAGASRWLSDAQTAEALYGFRLGAFARALRARCKTDRAAYAAQLADEVQAGKQDAFQAVNKLVSRRRGKPFAPAVLPGIENTKGDICTTPEEALARWRDHFSALEDGVVVTRWRAGQGLSSAVVFADVSSAYYSTVRELASRMPKDEPTIGPDGSNDNEPDDLSVERQLEQPSAMLQSGAEPWLRAVTATINSNTWMVLQGDCAPITTRRGTRPGSAWADLTFGIIISRILKLRDACQTSDLKEVCRPCVPWDSHRDWRPSEPPITQVPLEDLVWADDIAGCLAVKHAEDTAHHVSLAAGVLADAFDSHQFQLAFGPRKTAAIVSPRGPGARRASRIMASLLVGSGFADTSSMQLSAGGLRAPDVDIDDPASYSPGLLRALDELAQPTSQVVWDLVADFVEPLAVLRATLELWKARSRDSHLIWEAADEAILLLDPELCCDTFHRTKSEPPITACCPELPGSLSVGFPFVLSGKQAIFSLDLPPCPSFSYPFIGGAPLASAKRQTAFVEGACEIIGHFVEQSLNTRVLLRASATTLQSLEPAPTWLLSAGFRVVEGGISSPED</sequence>
<organism evidence="2 3">
    <name type="scientific">Symbiodinium microadriaticum</name>
    <name type="common">Dinoflagellate</name>
    <name type="synonym">Zooxanthella microadriatica</name>
    <dbReference type="NCBI Taxonomy" id="2951"/>
    <lineage>
        <taxon>Eukaryota</taxon>
        <taxon>Sar</taxon>
        <taxon>Alveolata</taxon>
        <taxon>Dinophyceae</taxon>
        <taxon>Suessiales</taxon>
        <taxon>Symbiodiniaceae</taxon>
        <taxon>Symbiodinium</taxon>
    </lineage>
</organism>
<gene>
    <name evidence="2" type="ORF">AK812_SmicGene20925</name>
</gene>
<evidence type="ECO:0000313" key="2">
    <source>
        <dbReference type="EMBL" id="OLP96790.1"/>
    </source>
</evidence>
<name>A0A1Q9DNS6_SYMMI</name>
<feature type="compositionally biased region" description="Polar residues" evidence="1">
    <location>
        <begin position="351"/>
        <end position="362"/>
    </location>
</feature>
<reference evidence="2 3" key="1">
    <citation type="submission" date="2016-02" db="EMBL/GenBank/DDBJ databases">
        <title>Genome analysis of coral dinoflagellate symbionts highlights evolutionary adaptations to a symbiotic lifestyle.</title>
        <authorList>
            <person name="Aranda M."/>
            <person name="Li Y."/>
            <person name="Liew Y.J."/>
            <person name="Baumgarten S."/>
            <person name="Simakov O."/>
            <person name="Wilson M."/>
            <person name="Piel J."/>
            <person name="Ashoor H."/>
            <person name="Bougouffa S."/>
            <person name="Bajic V.B."/>
            <person name="Ryu T."/>
            <person name="Ravasi T."/>
            <person name="Bayer T."/>
            <person name="Micklem G."/>
            <person name="Kim H."/>
            <person name="Bhak J."/>
            <person name="Lajeunesse T.C."/>
            <person name="Voolstra C.R."/>
        </authorList>
    </citation>
    <scope>NUCLEOTIDE SEQUENCE [LARGE SCALE GENOMIC DNA]</scope>
    <source>
        <strain evidence="2 3">CCMP2467</strain>
    </source>
</reference>
<feature type="region of interest" description="Disordered" evidence="1">
    <location>
        <begin position="63"/>
        <end position="106"/>
    </location>
</feature>
<comment type="caution">
    <text evidence="2">The sequence shown here is derived from an EMBL/GenBank/DDBJ whole genome shotgun (WGS) entry which is preliminary data.</text>
</comment>